<accession>A0ACA9K748</accession>
<keyword evidence="2" id="KW-1185">Reference proteome</keyword>
<dbReference type="Proteomes" id="UP000789702">
    <property type="component" value="Unassembled WGS sequence"/>
</dbReference>
<name>A0ACA9K748_9GLOM</name>
<evidence type="ECO:0000313" key="2">
    <source>
        <dbReference type="Proteomes" id="UP000789702"/>
    </source>
</evidence>
<proteinExistence type="predicted"/>
<protein>
    <submittedName>
        <fullName evidence="1">3948_t:CDS:1</fullName>
    </submittedName>
</protein>
<sequence length="67" mass="7339">MAPPKPPKSPSINPTSTLPPSSRGISITIPQSKPGYEKPIRNSKTPFSVDEYEVFKVSNKLGFKIPE</sequence>
<reference evidence="1" key="1">
    <citation type="submission" date="2021-06" db="EMBL/GenBank/DDBJ databases">
        <authorList>
            <person name="Kallberg Y."/>
            <person name="Tangrot J."/>
            <person name="Rosling A."/>
        </authorList>
    </citation>
    <scope>NUCLEOTIDE SEQUENCE</scope>
    <source>
        <strain evidence="1">IL203A</strain>
    </source>
</reference>
<gene>
    <name evidence="1" type="ORF">DHETER_LOCUS1073</name>
</gene>
<organism evidence="1 2">
    <name type="scientific">Dentiscutata heterogama</name>
    <dbReference type="NCBI Taxonomy" id="1316150"/>
    <lineage>
        <taxon>Eukaryota</taxon>
        <taxon>Fungi</taxon>
        <taxon>Fungi incertae sedis</taxon>
        <taxon>Mucoromycota</taxon>
        <taxon>Glomeromycotina</taxon>
        <taxon>Glomeromycetes</taxon>
        <taxon>Diversisporales</taxon>
        <taxon>Gigasporaceae</taxon>
        <taxon>Dentiscutata</taxon>
    </lineage>
</organism>
<dbReference type="EMBL" id="CAJVPU010000603">
    <property type="protein sequence ID" value="CAG8456183.1"/>
    <property type="molecule type" value="Genomic_DNA"/>
</dbReference>
<comment type="caution">
    <text evidence="1">The sequence shown here is derived from an EMBL/GenBank/DDBJ whole genome shotgun (WGS) entry which is preliminary data.</text>
</comment>
<evidence type="ECO:0000313" key="1">
    <source>
        <dbReference type="EMBL" id="CAG8456183.1"/>
    </source>
</evidence>